<accession>B8IWJ0</accession>
<keyword evidence="4" id="KW-1185">Reference proteome</keyword>
<keyword evidence="1" id="KW-1133">Transmembrane helix</keyword>
<protein>
    <recommendedName>
        <fullName evidence="2">SPW repeat-containing integral membrane domain-containing protein</fullName>
    </recommendedName>
</protein>
<dbReference type="AlphaFoldDB" id="B8IWJ0"/>
<dbReference type="Pfam" id="PF03779">
    <property type="entry name" value="SPW"/>
    <property type="match status" value="1"/>
</dbReference>
<dbReference type="OrthoDB" id="166183at2"/>
<keyword evidence="1" id="KW-0472">Membrane</keyword>
<dbReference type="KEGG" id="mno:Mnod_8724"/>
<dbReference type="HOGENOM" id="CLU_2899075_0_0_5"/>
<dbReference type="EMBL" id="CP001350">
    <property type="protein sequence ID" value="ACL62780.1"/>
    <property type="molecule type" value="Genomic_DNA"/>
</dbReference>
<reference evidence="4" key="1">
    <citation type="submission" date="2009-01" db="EMBL/GenBank/DDBJ databases">
        <title>Complete sequence of plasmid 1 of Methylobacterium nodulans ORS 2060.</title>
        <authorList>
            <consortium name="US DOE Joint Genome Institute"/>
            <person name="Lucas S."/>
            <person name="Copeland A."/>
            <person name="Lapidus A."/>
            <person name="Glavina del Rio T."/>
            <person name="Dalin E."/>
            <person name="Tice H."/>
            <person name="Bruce D."/>
            <person name="Goodwin L."/>
            <person name="Pitluck S."/>
            <person name="Sims D."/>
            <person name="Brettin T."/>
            <person name="Detter J.C."/>
            <person name="Han C."/>
            <person name="Larimer F."/>
            <person name="Land M."/>
            <person name="Hauser L."/>
            <person name="Kyrpides N."/>
            <person name="Ivanova N."/>
            <person name="Marx C.J."/>
            <person name="Richardson P."/>
        </authorList>
    </citation>
    <scope>NUCLEOTIDE SEQUENCE [LARGE SCALE GENOMIC DNA]</scope>
    <source>
        <strain evidence="4">LMG 21967 / CNCM I-2342 / ORS 2060</strain>
        <plasmid evidence="4">Plasmid pMNOD01</plasmid>
    </source>
</reference>
<dbReference type="InterPro" id="IPR005530">
    <property type="entry name" value="SPW"/>
</dbReference>
<evidence type="ECO:0000313" key="4">
    <source>
        <dbReference type="Proteomes" id="UP000008207"/>
    </source>
</evidence>
<feature type="transmembrane region" description="Helical" evidence="1">
    <location>
        <begin position="14"/>
        <end position="31"/>
    </location>
</feature>
<sequence length="62" mass="6762">MTNDRTQARLLPSIVRLSLGALLIISPWVWGYAQQRMPAASAILSGTIIARLGLSGNSRLRE</sequence>
<gene>
    <name evidence="3" type="ordered locus">Mnod_8724</name>
</gene>
<proteinExistence type="predicted"/>
<keyword evidence="1" id="KW-0812">Transmembrane</keyword>
<evidence type="ECO:0000256" key="1">
    <source>
        <dbReference type="SAM" id="Phobius"/>
    </source>
</evidence>
<keyword evidence="3" id="KW-0614">Plasmid</keyword>
<organism evidence="3 4">
    <name type="scientific">Methylobacterium nodulans (strain LMG 21967 / CNCM I-2342 / ORS 2060)</name>
    <dbReference type="NCBI Taxonomy" id="460265"/>
    <lineage>
        <taxon>Bacteria</taxon>
        <taxon>Pseudomonadati</taxon>
        <taxon>Pseudomonadota</taxon>
        <taxon>Alphaproteobacteria</taxon>
        <taxon>Hyphomicrobiales</taxon>
        <taxon>Methylobacteriaceae</taxon>
        <taxon>Methylobacterium</taxon>
    </lineage>
</organism>
<evidence type="ECO:0000313" key="3">
    <source>
        <dbReference type="EMBL" id="ACL62780.1"/>
    </source>
</evidence>
<evidence type="ECO:0000259" key="2">
    <source>
        <dbReference type="Pfam" id="PF03779"/>
    </source>
</evidence>
<geneLocation type="plasmid" evidence="3 4">
    <name>pMNOD01</name>
</geneLocation>
<feature type="domain" description="SPW repeat-containing integral membrane" evidence="2">
    <location>
        <begin position="13"/>
        <end position="57"/>
    </location>
</feature>
<dbReference type="Proteomes" id="UP000008207">
    <property type="component" value="Plasmid pMNOD01"/>
</dbReference>
<name>B8IWJ0_METNO</name>
<dbReference type="RefSeq" id="WP_015934311.1">
    <property type="nucleotide sequence ID" value="NC_011892.1"/>
</dbReference>
<feature type="transmembrane region" description="Helical" evidence="1">
    <location>
        <begin position="37"/>
        <end position="54"/>
    </location>
</feature>